<evidence type="ECO:0000256" key="4">
    <source>
        <dbReference type="ARBA" id="ARBA00023136"/>
    </source>
</evidence>
<dbReference type="GO" id="GO:0016020">
    <property type="term" value="C:membrane"/>
    <property type="evidence" value="ECO:0007669"/>
    <property type="project" value="UniProtKB-SubCell"/>
</dbReference>
<evidence type="ECO:0000256" key="2">
    <source>
        <dbReference type="ARBA" id="ARBA00022692"/>
    </source>
</evidence>
<evidence type="ECO:0000313" key="8">
    <source>
        <dbReference type="EMBL" id="KAG9986388.1"/>
    </source>
</evidence>
<dbReference type="InterPro" id="IPR036259">
    <property type="entry name" value="MFS_trans_sf"/>
</dbReference>
<dbReference type="PANTHER" id="PTHR23502:SF157">
    <property type="entry name" value="MAJOR FACILITATOR SUPERFAMILY (MFS) PROFILE DOMAIN-CONTAINING PROTEIN-RELATED"/>
    <property type="match status" value="1"/>
</dbReference>
<dbReference type="SUPFAM" id="SSF103473">
    <property type="entry name" value="MFS general substrate transporter"/>
    <property type="match status" value="1"/>
</dbReference>
<dbReference type="InterPro" id="IPR011701">
    <property type="entry name" value="MFS"/>
</dbReference>
<gene>
    <name evidence="8" type="ORF">KCU98_g4067</name>
</gene>
<dbReference type="Proteomes" id="UP000729357">
    <property type="component" value="Unassembled WGS sequence"/>
</dbReference>
<feature type="transmembrane region" description="Helical" evidence="6">
    <location>
        <begin position="312"/>
        <end position="331"/>
    </location>
</feature>
<dbReference type="EMBL" id="JAHFXS010000311">
    <property type="protein sequence ID" value="KAG9986388.1"/>
    <property type="molecule type" value="Genomic_DNA"/>
</dbReference>
<evidence type="ECO:0000313" key="9">
    <source>
        <dbReference type="Proteomes" id="UP000729357"/>
    </source>
</evidence>
<feature type="domain" description="Major facilitator superfamily (MFS) profile" evidence="7">
    <location>
        <begin position="74"/>
        <end position="540"/>
    </location>
</feature>
<sequence>MLSSIASLQRDDDQSKNTSEEPKDDSDSGCHDEPKFPDAVHADLSKYGLAVTPEGRVHWIEEGTLHPRNWHINRKLYDSFLVIVFEFVATVFSNTGTASANYAAAELGVSETVGILCFTTLYLLGQALGSLVLPPFTETFGRRPSYITGCALYSISNIVVAAPNHIAGVVVGRFLSGFVSALPSTVACGSLEDMWDARARIWALNVYIIFAVMSLGVGPPVATYLATSPIGWQWTYWIAAIIAAVITVLALFLRESRASQLLKTNIKKVARKHQDKSMPEFRPLVEENPPSLKSFMSQCLTRPARLFLTEPIITSISLVCSIVYATIYLFAEAINVVYTDSFGYDPRQSSLINLAFTIGPMFSLLPRIYDMHISNRKRNKNAAAAPEDKLFGFYLAAPLLAAASWYFAWTIPPAVTTVSPFVSMPALIVVGFAASEFDYVLSGYLTDTYGSWAASANAPLAIMRALLSGALPLFGTAMFKNVGNNGAASILAGIATAYCLVAFCFWKFGKRIREHSKYAIHDDDDSVKSANSATASVETV</sequence>
<feature type="non-terminal residue" evidence="8">
    <location>
        <position position="1"/>
    </location>
</feature>
<evidence type="ECO:0000256" key="6">
    <source>
        <dbReference type="SAM" id="Phobius"/>
    </source>
</evidence>
<feature type="transmembrane region" description="Helical" evidence="6">
    <location>
        <begin position="113"/>
        <end position="133"/>
    </location>
</feature>
<feature type="transmembrane region" description="Helical" evidence="6">
    <location>
        <begin position="234"/>
        <end position="253"/>
    </location>
</feature>
<dbReference type="AlphaFoldDB" id="A0A9P8FYR5"/>
<protein>
    <submittedName>
        <fullName evidence="8">MFS general substrate transporter</fullName>
    </submittedName>
</protein>
<comment type="subcellular location">
    <subcellularLocation>
        <location evidence="1">Membrane</location>
        <topology evidence="1">Multi-pass membrane protein</topology>
    </subcellularLocation>
</comment>
<keyword evidence="3 6" id="KW-1133">Transmembrane helix</keyword>
<feature type="region of interest" description="Disordered" evidence="5">
    <location>
        <begin position="1"/>
        <end position="34"/>
    </location>
</feature>
<dbReference type="PANTHER" id="PTHR23502">
    <property type="entry name" value="MAJOR FACILITATOR SUPERFAMILY"/>
    <property type="match status" value="1"/>
</dbReference>
<feature type="transmembrane region" description="Helical" evidence="6">
    <location>
        <begin position="453"/>
        <end position="474"/>
    </location>
</feature>
<feature type="transmembrane region" description="Helical" evidence="6">
    <location>
        <begin position="390"/>
        <end position="409"/>
    </location>
</feature>
<feature type="transmembrane region" description="Helical" evidence="6">
    <location>
        <begin position="76"/>
        <end position="93"/>
    </location>
</feature>
<dbReference type="GO" id="GO:0022857">
    <property type="term" value="F:transmembrane transporter activity"/>
    <property type="evidence" value="ECO:0007669"/>
    <property type="project" value="InterPro"/>
</dbReference>
<reference evidence="8" key="2">
    <citation type="submission" date="2021-08" db="EMBL/GenBank/DDBJ databases">
        <authorList>
            <person name="Gostincar C."/>
            <person name="Sun X."/>
            <person name="Song Z."/>
            <person name="Gunde-Cimerman N."/>
        </authorList>
    </citation>
    <scope>NUCLEOTIDE SEQUENCE</scope>
    <source>
        <strain evidence="8">EXF-9298</strain>
    </source>
</reference>
<evidence type="ECO:0000256" key="3">
    <source>
        <dbReference type="ARBA" id="ARBA00022989"/>
    </source>
</evidence>
<organism evidence="8 9">
    <name type="scientific">Aureobasidium melanogenum</name>
    <name type="common">Aureobasidium pullulans var. melanogenum</name>
    <dbReference type="NCBI Taxonomy" id="46634"/>
    <lineage>
        <taxon>Eukaryota</taxon>
        <taxon>Fungi</taxon>
        <taxon>Dikarya</taxon>
        <taxon>Ascomycota</taxon>
        <taxon>Pezizomycotina</taxon>
        <taxon>Dothideomycetes</taxon>
        <taxon>Dothideomycetidae</taxon>
        <taxon>Dothideales</taxon>
        <taxon>Saccotheciaceae</taxon>
        <taxon>Aureobasidium</taxon>
    </lineage>
</organism>
<feature type="transmembrane region" description="Helical" evidence="6">
    <location>
        <begin position="421"/>
        <end position="441"/>
    </location>
</feature>
<dbReference type="Pfam" id="PF07690">
    <property type="entry name" value="MFS_1"/>
    <property type="match status" value="1"/>
</dbReference>
<feature type="transmembrane region" description="Helical" evidence="6">
    <location>
        <begin position="201"/>
        <end position="222"/>
    </location>
</feature>
<feature type="transmembrane region" description="Helical" evidence="6">
    <location>
        <begin position="486"/>
        <end position="508"/>
    </location>
</feature>
<dbReference type="InterPro" id="IPR020846">
    <property type="entry name" value="MFS_dom"/>
</dbReference>
<evidence type="ECO:0000259" key="7">
    <source>
        <dbReference type="PROSITE" id="PS50850"/>
    </source>
</evidence>
<dbReference type="PROSITE" id="PS50850">
    <property type="entry name" value="MFS"/>
    <property type="match status" value="1"/>
</dbReference>
<feature type="transmembrane region" description="Helical" evidence="6">
    <location>
        <begin position="351"/>
        <end position="369"/>
    </location>
</feature>
<proteinExistence type="predicted"/>
<reference evidence="8" key="1">
    <citation type="journal article" date="2021" name="J Fungi (Basel)">
        <title>Virulence traits and population genomics of the black yeast Aureobasidium melanogenum.</title>
        <authorList>
            <person name="Cernosa A."/>
            <person name="Sun X."/>
            <person name="Gostincar C."/>
            <person name="Fang C."/>
            <person name="Gunde-Cimerman N."/>
            <person name="Song Z."/>
        </authorList>
    </citation>
    <scope>NUCLEOTIDE SEQUENCE</scope>
    <source>
        <strain evidence="8">EXF-9298</strain>
    </source>
</reference>
<accession>A0A9P8FYR5</accession>
<evidence type="ECO:0000256" key="1">
    <source>
        <dbReference type="ARBA" id="ARBA00004141"/>
    </source>
</evidence>
<dbReference type="Gene3D" id="1.20.1250.20">
    <property type="entry name" value="MFS general substrate transporter like domains"/>
    <property type="match status" value="1"/>
</dbReference>
<keyword evidence="9" id="KW-1185">Reference proteome</keyword>
<comment type="caution">
    <text evidence="8">The sequence shown here is derived from an EMBL/GenBank/DDBJ whole genome shotgun (WGS) entry which is preliminary data.</text>
</comment>
<keyword evidence="2 6" id="KW-0812">Transmembrane</keyword>
<name>A0A9P8FYR5_AURME</name>
<feature type="compositionally biased region" description="Basic and acidic residues" evidence="5">
    <location>
        <begin position="9"/>
        <end position="34"/>
    </location>
</feature>
<evidence type="ECO:0000256" key="5">
    <source>
        <dbReference type="SAM" id="MobiDB-lite"/>
    </source>
</evidence>
<keyword evidence="4 6" id="KW-0472">Membrane</keyword>